<evidence type="ECO:0000256" key="5">
    <source>
        <dbReference type="ARBA" id="ARBA00022963"/>
    </source>
</evidence>
<dbReference type="EC" id="3.1.4.4" evidence="3"/>
<accession>K2GEP0</accession>
<name>K2GEP0_9BACT</name>
<dbReference type="Pfam" id="PF13091">
    <property type="entry name" value="PLDc_2"/>
    <property type="match status" value="2"/>
</dbReference>
<evidence type="ECO:0000259" key="7">
    <source>
        <dbReference type="PROSITE" id="PS50035"/>
    </source>
</evidence>
<dbReference type="PANTHER" id="PTHR43856:SF1">
    <property type="entry name" value="MITOCHONDRIAL CARDIOLIPIN HYDROLASE"/>
    <property type="match status" value="1"/>
</dbReference>
<sequence length="348" mass="41307">MKRLLAWLVLSALILNSCSNEYLDYHKDQLNFKSESDVAAKEDVQFKIEDIEVRDLEVVWITPDKTLLEKLVSKIENAQQRVYLEVYILTEKRIIKSLKDAKQRWLDVRVILEKNVYWAWNMNKKSFDALVSAWIDVKYANNWNYRYTHAKFFLIDDAYVISTGNMSFSTFAYNKDLLLFWNNKEDVIMLEELFKKDSKWEKFIKCDATLVISPKCPREQFMSILGSAKESIYVYAETLDDYEIEALLVEKDKEWADVKILLWDINKIKSNKGPLERLQKLWINIIAPKKPYIHAKALFIDWKIAYIGSINFSTNSIENNREIWMIFKNDIIVDKLKNEFLTIFLNKQ</sequence>
<dbReference type="PANTHER" id="PTHR43856">
    <property type="entry name" value="CARDIOLIPIN HYDROLASE"/>
    <property type="match status" value="1"/>
</dbReference>
<dbReference type="InterPro" id="IPR025202">
    <property type="entry name" value="PLD-like_dom"/>
</dbReference>
<dbReference type="GO" id="GO:0004630">
    <property type="term" value="F:phospholipase D activity"/>
    <property type="evidence" value="ECO:0007669"/>
    <property type="project" value="UniProtKB-EC"/>
</dbReference>
<evidence type="ECO:0000256" key="6">
    <source>
        <dbReference type="ARBA" id="ARBA00023098"/>
    </source>
</evidence>
<evidence type="ECO:0000313" key="8">
    <source>
        <dbReference type="EMBL" id="EKE28704.1"/>
    </source>
</evidence>
<evidence type="ECO:0000256" key="4">
    <source>
        <dbReference type="ARBA" id="ARBA00022801"/>
    </source>
</evidence>
<evidence type="ECO:0000256" key="3">
    <source>
        <dbReference type="ARBA" id="ARBA00012027"/>
    </source>
</evidence>
<comment type="similarity">
    <text evidence="2">Belongs to the phospholipase D family.</text>
</comment>
<dbReference type="GO" id="GO:0006793">
    <property type="term" value="P:phosphorus metabolic process"/>
    <property type="evidence" value="ECO:0007669"/>
    <property type="project" value="UniProtKB-ARBA"/>
</dbReference>
<proteinExistence type="inferred from homology"/>
<evidence type="ECO:0000256" key="1">
    <source>
        <dbReference type="ARBA" id="ARBA00000798"/>
    </source>
</evidence>
<protein>
    <recommendedName>
        <fullName evidence="3">phospholipase D</fullName>
        <ecNumber evidence="3">3.1.4.4</ecNumber>
    </recommendedName>
</protein>
<dbReference type="Gene3D" id="3.30.870.10">
    <property type="entry name" value="Endonuclease Chain A"/>
    <property type="match status" value="2"/>
</dbReference>
<gene>
    <name evidence="8" type="ORF">ACD_3C00026G0005</name>
</gene>
<feature type="domain" description="PLD phosphodiesterase" evidence="7">
    <location>
        <begin position="144"/>
        <end position="170"/>
    </location>
</feature>
<keyword evidence="4" id="KW-0378">Hydrolase</keyword>
<dbReference type="PROSITE" id="PS50035">
    <property type="entry name" value="PLD"/>
    <property type="match status" value="2"/>
</dbReference>
<organism evidence="8">
    <name type="scientific">uncultured bacterium</name>
    <name type="common">gcode 4</name>
    <dbReference type="NCBI Taxonomy" id="1234023"/>
    <lineage>
        <taxon>Bacteria</taxon>
        <taxon>environmental samples</taxon>
    </lineage>
</organism>
<dbReference type="AlphaFoldDB" id="K2GEP0"/>
<comment type="catalytic activity">
    <reaction evidence="1">
        <text>a 1,2-diacyl-sn-glycero-3-phosphocholine + H2O = a 1,2-diacyl-sn-glycero-3-phosphate + choline + H(+)</text>
        <dbReference type="Rhea" id="RHEA:14445"/>
        <dbReference type="ChEBI" id="CHEBI:15354"/>
        <dbReference type="ChEBI" id="CHEBI:15377"/>
        <dbReference type="ChEBI" id="CHEBI:15378"/>
        <dbReference type="ChEBI" id="CHEBI:57643"/>
        <dbReference type="ChEBI" id="CHEBI:58608"/>
        <dbReference type="EC" id="3.1.4.4"/>
    </reaction>
</comment>
<dbReference type="SMART" id="SM00155">
    <property type="entry name" value="PLDc"/>
    <property type="match status" value="2"/>
</dbReference>
<keyword evidence="5" id="KW-0442">Lipid degradation</keyword>
<feature type="domain" description="PLD phosphodiesterase" evidence="7">
    <location>
        <begin position="289"/>
        <end position="316"/>
    </location>
</feature>
<keyword evidence="6" id="KW-0443">Lipid metabolism</keyword>
<dbReference type="GO" id="GO:0016042">
    <property type="term" value="P:lipid catabolic process"/>
    <property type="evidence" value="ECO:0007669"/>
    <property type="project" value="UniProtKB-KW"/>
</dbReference>
<comment type="caution">
    <text evidence="8">The sequence shown here is derived from an EMBL/GenBank/DDBJ whole genome shotgun (WGS) entry which is preliminary data.</text>
</comment>
<dbReference type="EMBL" id="AMFJ01000300">
    <property type="protein sequence ID" value="EKE28704.1"/>
    <property type="molecule type" value="Genomic_DNA"/>
</dbReference>
<dbReference type="InterPro" id="IPR001736">
    <property type="entry name" value="PLipase_D/transphosphatidylase"/>
</dbReference>
<dbReference type="InterPro" id="IPR051406">
    <property type="entry name" value="PLD_domain"/>
</dbReference>
<evidence type="ECO:0000256" key="2">
    <source>
        <dbReference type="ARBA" id="ARBA00008664"/>
    </source>
</evidence>
<dbReference type="GO" id="GO:0016891">
    <property type="term" value="F:RNA endonuclease activity producing 5'-phosphomonoesters, hydrolytic mechanism"/>
    <property type="evidence" value="ECO:0007669"/>
    <property type="project" value="TreeGrafter"/>
</dbReference>
<reference evidence="8" key="1">
    <citation type="journal article" date="2012" name="Science">
        <title>Fermentation, hydrogen, and sulfur metabolism in multiple uncultivated bacterial phyla.</title>
        <authorList>
            <person name="Wrighton K.C."/>
            <person name="Thomas B.C."/>
            <person name="Sharon I."/>
            <person name="Miller C.S."/>
            <person name="Castelle C.J."/>
            <person name="VerBerkmoes N.C."/>
            <person name="Wilkins M.J."/>
            <person name="Hettich R.L."/>
            <person name="Lipton M.S."/>
            <person name="Williams K.H."/>
            <person name="Long P.E."/>
            <person name="Banfield J.F."/>
        </authorList>
    </citation>
    <scope>NUCLEOTIDE SEQUENCE [LARGE SCALE GENOMIC DNA]</scope>
</reference>
<dbReference type="SUPFAM" id="SSF56024">
    <property type="entry name" value="Phospholipase D/nuclease"/>
    <property type="match status" value="2"/>
</dbReference>